<dbReference type="EMBL" id="CAMXCT020002380">
    <property type="protein sequence ID" value="CAL1151186.1"/>
    <property type="molecule type" value="Genomic_DNA"/>
</dbReference>
<evidence type="ECO:0000256" key="5">
    <source>
        <dbReference type="ARBA" id="ARBA00022679"/>
    </source>
</evidence>
<keyword evidence="9" id="KW-0472">Membrane</keyword>
<feature type="domain" description="Porphobilinogen deaminase C-terminal" evidence="12">
    <location>
        <begin position="1696"/>
        <end position="1767"/>
    </location>
</feature>
<feature type="transmembrane region" description="Helical" evidence="9">
    <location>
        <begin position="1263"/>
        <end position="1285"/>
    </location>
</feature>
<evidence type="ECO:0000256" key="3">
    <source>
        <dbReference type="ARBA" id="ARBA00005638"/>
    </source>
</evidence>
<dbReference type="EC" id="2.5.1.61" evidence="4"/>
<dbReference type="InterPro" id="IPR022417">
    <property type="entry name" value="Porphobilin_deaminase_N"/>
</dbReference>
<dbReference type="PANTHER" id="PTHR11557">
    <property type="entry name" value="PORPHOBILINOGEN DEAMINASE"/>
    <property type="match status" value="1"/>
</dbReference>
<evidence type="ECO:0000256" key="1">
    <source>
        <dbReference type="ARBA" id="ARBA00001916"/>
    </source>
</evidence>
<protein>
    <recommendedName>
        <fullName evidence="4">hydroxymethylbilane synthase</fullName>
        <ecNumber evidence="4">2.5.1.61</ecNumber>
    </recommendedName>
    <alternativeName>
        <fullName evidence="7">Hydroxymethylbilane synthase</fullName>
    </alternativeName>
</protein>
<dbReference type="EMBL" id="CAMXCT030002380">
    <property type="protein sequence ID" value="CAL4785123.1"/>
    <property type="molecule type" value="Genomic_DNA"/>
</dbReference>
<feature type="region of interest" description="Disordered" evidence="8">
    <location>
        <begin position="770"/>
        <end position="917"/>
    </location>
</feature>
<keyword evidence="9" id="KW-1133">Transmembrane helix</keyword>
<dbReference type="InterPro" id="IPR055151">
    <property type="entry name" value="GH113"/>
</dbReference>
<comment type="caution">
    <text evidence="13">The sequence shown here is derived from an EMBL/GenBank/DDBJ whole genome shotgun (WGS) entry which is preliminary data.</text>
</comment>
<evidence type="ECO:0000256" key="2">
    <source>
        <dbReference type="ARBA" id="ARBA00004735"/>
    </source>
</evidence>
<dbReference type="InterPro" id="IPR017853">
    <property type="entry name" value="GH"/>
</dbReference>
<proteinExistence type="inferred from homology"/>
<dbReference type="InterPro" id="IPR000836">
    <property type="entry name" value="PRTase_dom"/>
</dbReference>
<dbReference type="Gene3D" id="3.40.50.2020">
    <property type="match status" value="1"/>
</dbReference>
<dbReference type="Pfam" id="PF04367">
    <property type="entry name" value="DUF502"/>
    <property type="match status" value="1"/>
</dbReference>
<evidence type="ECO:0000256" key="4">
    <source>
        <dbReference type="ARBA" id="ARBA00012655"/>
    </source>
</evidence>
<reference evidence="14" key="2">
    <citation type="submission" date="2024-04" db="EMBL/GenBank/DDBJ databases">
        <authorList>
            <person name="Chen Y."/>
            <person name="Shah S."/>
            <person name="Dougan E. K."/>
            <person name="Thang M."/>
            <person name="Chan C."/>
        </authorList>
    </citation>
    <scope>NUCLEOTIDE SEQUENCE [LARGE SCALE GENOMIC DNA]</scope>
</reference>
<feature type="compositionally biased region" description="Basic and acidic residues" evidence="8">
    <location>
        <begin position="777"/>
        <end position="808"/>
    </location>
</feature>
<dbReference type="InterPro" id="IPR036803">
    <property type="entry name" value="Porphobilinogen_deaminase_C_sf"/>
</dbReference>
<feature type="compositionally biased region" description="Basic and acidic residues" evidence="8">
    <location>
        <begin position="869"/>
        <end position="889"/>
    </location>
</feature>
<organism evidence="13">
    <name type="scientific">Cladocopium goreaui</name>
    <dbReference type="NCBI Taxonomy" id="2562237"/>
    <lineage>
        <taxon>Eukaryota</taxon>
        <taxon>Sar</taxon>
        <taxon>Alveolata</taxon>
        <taxon>Dinophyceae</taxon>
        <taxon>Suessiales</taxon>
        <taxon>Symbiodiniaceae</taxon>
        <taxon>Cladocopium</taxon>
    </lineage>
</organism>
<feature type="domain" description="Porphobilinogen deaminase N-terminal" evidence="11">
    <location>
        <begin position="1469"/>
        <end position="1681"/>
    </location>
</feature>
<keyword evidence="9" id="KW-0812">Transmembrane</keyword>
<dbReference type="InterPro" id="IPR022418">
    <property type="entry name" value="Porphobilinogen_deaminase_C"/>
</dbReference>
<dbReference type="Pfam" id="PF03900">
    <property type="entry name" value="Porphobil_deamC"/>
    <property type="match status" value="1"/>
</dbReference>
<dbReference type="Pfam" id="PF01379">
    <property type="entry name" value="Porphobil_deam"/>
    <property type="match status" value="1"/>
</dbReference>
<evidence type="ECO:0000256" key="7">
    <source>
        <dbReference type="ARBA" id="ARBA00033064"/>
    </source>
</evidence>
<feature type="transmembrane region" description="Helical" evidence="9">
    <location>
        <begin position="1152"/>
        <end position="1173"/>
    </location>
</feature>
<evidence type="ECO:0000256" key="6">
    <source>
        <dbReference type="ARBA" id="ARBA00023244"/>
    </source>
</evidence>
<dbReference type="CDD" id="cd19608">
    <property type="entry name" value="GH113_mannanase-like"/>
    <property type="match status" value="1"/>
</dbReference>
<evidence type="ECO:0000313" key="14">
    <source>
        <dbReference type="EMBL" id="CAL1151186.1"/>
    </source>
</evidence>
<dbReference type="Gene3D" id="3.40.190.10">
    <property type="entry name" value="Periplasmic binding protein-like II"/>
    <property type="match status" value="2"/>
</dbReference>
<feature type="compositionally biased region" description="Basic and acidic residues" evidence="8">
    <location>
        <begin position="817"/>
        <end position="829"/>
    </location>
</feature>
<evidence type="ECO:0000313" key="15">
    <source>
        <dbReference type="Proteomes" id="UP001152797"/>
    </source>
</evidence>
<comment type="similarity">
    <text evidence="3">Belongs to the HMBS family.</text>
</comment>
<dbReference type="EMBL" id="CAMXCT010002380">
    <property type="protein sequence ID" value="CAI3997811.1"/>
    <property type="molecule type" value="Genomic_DNA"/>
</dbReference>
<dbReference type="Gene3D" id="3.30.160.40">
    <property type="entry name" value="Porphobilinogen deaminase, C-terminal domain"/>
    <property type="match status" value="1"/>
</dbReference>
<feature type="compositionally biased region" description="Basic and acidic residues" evidence="8">
    <location>
        <begin position="588"/>
        <end position="605"/>
    </location>
</feature>
<name>A0A9P1CWX9_9DINO</name>
<dbReference type="SUPFAM" id="SSF54782">
    <property type="entry name" value="Porphobilinogen deaminase (hydroxymethylbilane synthase), C-terminal domain"/>
    <property type="match status" value="1"/>
</dbReference>
<dbReference type="Gene3D" id="1.10.1330.10">
    <property type="entry name" value="Dockerin domain"/>
    <property type="match status" value="1"/>
</dbReference>
<evidence type="ECO:0000259" key="10">
    <source>
        <dbReference type="Pfam" id="PF00156"/>
    </source>
</evidence>
<keyword evidence="15" id="KW-1185">Reference proteome</keyword>
<comment type="cofactor">
    <cofactor evidence="1">
        <name>dipyrromethane</name>
        <dbReference type="ChEBI" id="CHEBI:60342"/>
    </cofactor>
</comment>
<dbReference type="PROSITE" id="PS00533">
    <property type="entry name" value="PORPHOBILINOGEN_DEAM"/>
    <property type="match status" value="1"/>
</dbReference>
<dbReference type="Pfam" id="PF00156">
    <property type="entry name" value="Pribosyltran"/>
    <property type="match status" value="1"/>
</dbReference>
<sequence length="1779" mass="191388">MIGCNRGPFSLVSVSGSVLYDDGSPVMGSEYVLKFVPQLESPDGKNFPRVGTAKIRPDGTIRAVTTLKFNDGLTAGRHRVYFPFQPGPDGKLPVPPEYTDPNQTPLEIDTADGRLSRRALVALLALAAPALAADPTVYEPNVDPGVGFNLISWWNFGFSGATRWENAVQDIYDAGFREVSISPVRYINTTTGSIATSSQRGPELSHLEAGIQRAKSLGMEVTVNPFVEPENFAFWRGQYDPTPGSAEWNTFWDDYEAYLVDVAELAQDTGADALNVGTELRAITRNSGNNAKWDSVIAAVDAAYSGPLGYAANWDNYRNGNLTSTIWENPAIDYLGIDAYFRNTTTNGQSDASGSDPNETFISQVEAGWNDRLDNEILDFAADRQSGDGLPVVLTEVGYLPYNRTTVNPQNSSGAVDTDEQVMAFRGLNRALDGRRDELSAIHIWQWGMDGSNGSLWNIGAEAPIDQPNNLPLGEWLSSFVSDAQFAGDFNGDGAIDAADYTVWRDQFGQSGAGLAADADGNGAVELADYDVWLANFSPALATSAAVPEPTALVLAALLCAGATCGRLPRFSQPPAPRACPPTVSRKNPADQEQRHVEHRLHEPAVDGDPDVGPQVGAGAAEFSDEFACRGEVAPLRAGGQQVERHTAGDEDLAFVEPTGVAARHDLGQPLVVGAARAAIDVARHADASQEVARGSLPRGRQVGGRVADELLAVGGREPRRQGEGRLDDLACLEVRAVAPQQDVADVVVTRLELDRPLAAEVFRVERHLVPQPRQGEFPHARRDHGDADRRDQHGPQHGDPRDARGEQGGHLVVPLDPRDREHRGDERQNPAGAIEEAERLQGVVTAGGHGRFGEGSSLAGEVVQPPEGVDHRVEPRETHEADHEDLHELPQQVPVDLSHGEDGASGQRGGEGEGAADGLTAAGDFCPACEADLELFTETVCPRCSTPTPVNDPGAKDCPACREERWGFDATIALGPYDGLLRRLVLDAKRPEGEPGAGALGRMLGRRRRGTLLALEPVCVTAVPSHWSRRMATRCDGPAAIGRALAAELGVPYTRRLRRTRATPRQTSVAPSDRVANVRRAFSVRRADGLAGRTVLLVDDVLTTGGTCSAAARALKRAGATRVAAVVARMAPQPHITVEPPPGTLDPFRRAVLRGLGVLLPPLLTIVIFLWVGNTVARYVLEPLEGATRYVLVEYLSDIRQPSHFEGEPGETVKADDRLFHRTPDGLYIPETVYGKVQEELRKKEAEPPTAREYYGRYIDEVWLQPWIVIPIFLSVFLLLLYTLGKFLAAGIGRFFYGQLEALINRVPLVSNVYSSVKQVTDFLFSDPDLDITRVVAVEYPRKGIWTVAFVTGESLLDIESAANESVMSVLIPTSPMPFTGFTITVKKSETVDLDLTIDQAFQFIVSCGVVVPPQQITRAVSEDKSPPVDGPRPDTSAYGLGMGAVPMKGAGHPNGADRVSMATDGPLRLGARGSQLARWQADWVAERLRAHGVAIEIVEIRTRGDAQQTGPISAIVDQDASASGGQGVFTKEIQRALLAGEIDFAVHSLKDLPTTPVPGLTLGAVPERAPIADVLVSPLATMIDALPQGARVGTGSFRRKAQLLNRRPDLVIGDLRGNLDTRLRKLDEGEHDAILLAEAGLARLGLTDRLAGRIPPDELLPAPGQGALGVECRSTDLRVLDALGVLDDVPTRRAVTAERSALSRLEGGCLAALGAWARPDDDRLRLSVVVLSDDGRRRLDHEASREIAGIGDAVALGYAMADDLLARGAAELLRSRD</sequence>
<gene>
    <name evidence="13" type="ORF">C1SCF055_LOCUS24157</name>
</gene>
<comment type="pathway">
    <text evidence="2">Porphyrin-containing compound metabolism; protoporphyrin-IX biosynthesis; coproporphyrinogen-III from 5-aminolevulinate: step 2/4.</text>
</comment>
<dbReference type="SUPFAM" id="SSF53271">
    <property type="entry name" value="PRTase-like"/>
    <property type="match status" value="1"/>
</dbReference>
<dbReference type="PRINTS" id="PR00151">
    <property type="entry name" value="PORPHBDMNASE"/>
</dbReference>
<keyword evidence="6" id="KW-0627">Porphyrin biosynthesis</keyword>
<dbReference type="InterPro" id="IPR000860">
    <property type="entry name" value="HemC"/>
</dbReference>
<dbReference type="PANTHER" id="PTHR11557:SF0">
    <property type="entry name" value="PORPHOBILINOGEN DEAMINASE"/>
    <property type="match status" value="1"/>
</dbReference>
<dbReference type="CDD" id="cd06223">
    <property type="entry name" value="PRTases_typeI"/>
    <property type="match status" value="1"/>
</dbReference>
<dbReference type="InterPro" id="IPR029057">
    <property type="entry name" value="PRTase-like"/>
</dbReference>
<dbReference type="GO" id="GO:0000272">
    <property type="term" value="P:polysaccharide catabolic process"/>
    <property type="evidence" value="ECO:0007669"/>
    <property type="project" value="InterPro"/>
</dbReference>
<evidence type="ECO:0000259" key="11">
    <source>
        <dbReference type="Pfam" id="PF01379"/>
    </source>
</evidence>
<dbReference type="SUPFAM" id="SSF51445">
    <property type="entry name" value="(Trans)glycosidases"/>
    <property type="match status" value="1"/>
</dbReference>
<dbReference type="Proteomes" id="UP001152797">
    <property type="component" value="Unassembled WGS sequence"/>
</dbReference>
<dbReference type="SUPFAM" id="SSF53850">
    <property type="entry name" value="Periplasmic binding protein-like II"/>
    <property type="match status" value="1"/>
</dbReference>
<keyword evidence="5" id="KW-0808">Transferase</keyword>
<feature type="region of interest" description="Disordered" evidence="8">
    <location>
        <begin position="573"/>
        <end position="611"/>
    </location>
</feature>
<accession>A0A9P1CWX9</accession>
<reference evidence="13" key="1">
    <citation type="submission" date="2022-10" db="EMBL/GenBank/DDBJ databases">
        <authorList>
            <person name="Chen Y."/>
            <person name="Dougan E. K."/>
            <person name="Chan C."/>
            <person name="Rhodes N."/>
            <person name="Thang M."/>
        </authorList>
    </citation>
    <scope>NUCLEOTIDE SEQUENCE</scope>
</reference>
<evidence type="ECO:0000256" key="9">
    <source>
        <dbReference type="SAM" id="Phobius"/>
    </source>
</evidence>
<dbReference type="Gene3D" id="3.20.20.80">
    <property type="entry name" value="Glycosidases"/>
    <property type="match status" value="1"/>
</dbReference>
<dbReference type="GO" id="GO:0005737">
    <property type="term" value="C:cytoplasm"/>
    <property type="evidence" value="ECO:0007669"/>
    <property type="project" value="TreeGrafter"/>
</dbReference>
<dbReference type="FunFam" id="3.40.190.10:FF:000005">
    <property type="entry name" value="Porphobilinogen deaminase"/>
    <property type="match status" value="1"/>
</dbReference>
<feature type="compositionally biased region" description="Gly residues" evidence="8">
    <location>
        <begin position="907"/>
        <end position="916"/>
    </location>
</feature>
<dbReference type="Pfam" id="PF22612">
    <property type="entry name" value="GH113"/>
    <property type="match status" value="1"/>
</dbReference>
<dbReference type="GO" id="GO:0006783">
    <property type="term" value="P:heme biosynthetic process"/>
    <property type="evidence" value="ECO:0007669"/>
    <property type="project" value="TreeGrafter"/>
</dbReference>
<feature type="domain" description="Phosphoribosyltransferase" evidence="10">
    <location>
        <begin position="1043"/>
        <end position="1129"/>
    </location>
</feature>
<dbReference type="OrthoDB" id="564646at2759"/>
<dbReference type="SUPFAM" id="SSF63446">
    <property type="entry name" value="Type I dockerin domain"/>
    <property type="match status" value="1"/>
</dbReference>
<evidence type="ECO:0000256" key="8">
    <source>
        <dbReference type="SAM" id="MobiDB-lite"/>
    </source>
</evidence>
<evidence type="ECO:0000313" key="13">
    <source>
        <dbReference type="EMBL" id="CAI3997811.1"/>
    </source>
</evidence>
<dbReference type="InterPro" id="IPR036439">
    <property type="entry name" value="Dockerin_dom_sf"/>
</dbReference>
<dbReference type="InterPro" id="IPR007462">
    <property type="entry name" value="COV1-like"/>
</dbReference>
<dbReference type="HAMAP" id="MF_00260">
    <property type="entry name" value="Porphobil_deam"/>
    <property type="match status" value="1"/>
</dbReference>
<dbReference type="GO" id="GO:0004418">
    <property type="term" value="F:hydroxymethylbilane synthase activity"/>
    <property type="evidence" value="ECO:0007669"/>
    <property type="project" value="UniProtKB-EC"/>
</dbReference>
<dbReference type="InterPro" id="IPR022419">
    <property type="entry name" value="Porphobilin_deaminase_cofac_BS"/>
</dbReference>
<dbReference type="NCBIfam" id="TIGR00212">
    <property type="entry name" value="hemC"/>
    <property type="match status" value="1"/>
</dbReference>
<dbReference type="InterPro" id="IPR018247">
    <property type="entry name" value="EF_Hand_1_Ca_BS"/>
</dbReference>
<evidence type="ECO:0000259" key="12">
    <source>
        <dbReference type="Pfam" id="PF03900"/>
    </source>
</evidence>
<dbReference type="PROSITE" id="PS00018">
    <property type="entry name" value="EF_HAND_1"/>
    <property type="match status" value="2"/>
</dbReference>